<evidence type="ECO:0000256" key="2">
    <source>
        <dbReference type="SAM" id="SignalP"/>
    </source>
</evidence>
<keyword evidence="4" id="KW-1185">Reference proteome</keyword>
<dbReference type="OrthoDB" id="6780487at2759"/>
<dbReference type="PROSITE" id="PS51257">
    <property type="entry name" value="PROKAR_LIPOPROTEIN"/>
    <property type="match status" value="1"/>
</dbReference>
<feature type="region of interest" description="Disordered" evidence="1">
    <location>
        <begin position="44"/>
        <end position="126"/>
    </location>
</feature>
<dbReference type="KEGG" id="tca:103312852"/>
<name>D2A1N5_TRICA</name>
<feature type="signal peptide" evidence="2">
    <location>
        <begin position="1"/>
        <end position="18"/>
    </location>
</feature>
<organism evidence="3 4">
    <name type="scientific">Tribolium castaneum</name>
    <name type="common">Red flour beetle</name>
    <dbReference type="NCBI Taxonomy" id="7070"/>
    <lineage>
        <taxon>Eukaryota</taxon>
        <taxon>Metazoa</taxon>
        <taxon>Ecdysozoa</taxon>
        <taxon>Arthropoda</taxon>
        <taxon>Hexapoda</taxon>
        <taxon>Insecta</taxon>
        <taxon>Pterygota</taxon>
        <taxon>Neoptera</taxon>
        <taxon>Endopterygota</taxon>
        <taxon>Coleoptera</taxon>
        <taxon>Polyphaga</taxon>
        <taxon>Cucujiformia</taxon>
        <taxon>Tenebrionidae</taxon>
        <taxon>Tenebrionidae incertae sedis</taxon>
        <taxon>Tribolium</taxon>
    </lineage>
</organism>
<evidence type="ECO:0000313" key="4">
    <source>
        <dbReference type="Proteomes" id="UP000007266"/>
    </source>
</evidence>
<dbReference type="InParanoid" id="D2A1N5"/>
<sequence>MNRVTIFLLLLVIAACQSFFLQSKDIKRMLRYFPKAFDIETTRSRPLRTRNREPEPIHHDYIDSYDRQDNGEPSKYTKSTKGRNRKPNYHHCDHPDHYHHHHHPEDRVQTQRNNKNTKYEDSEDYDTDKKKYKKKMILNEEKENADDQKDKKDYITGVLVTIPKIKGSGDAESYLKSGKHNVFFQQPLKTEDEDYHHYHRHHIPGDEDFDSYFY</sequence>
<feature type="compositionally biased region" description="Basic and acidic residues" evidence="1">
    <location>
        <begin position="50"/>
        <end position="72"/>
    </location>
</feature>
<accession>D2A1N5</accession>
<keyword evidence="2" id="KW-0732">Signal</keyword>
<evidence type="ECO:0000256" key="1">
    <source>
        <dbReference type="SAM" id="MobiDB-lite"/>
    </source>
</evidence>
<feature type="chain" id="PRO_5003028737" evidence="2">
    <location>
        <begin position="19"/>
        <end position="214"/>
    </location>
</feature>
<reference evidence="3 4" key="1">
    <citation type="journal article" date="2008" name="Nature">
        <title>The genome of the model beetle and pest Tribolium castaneum.</title>
        <authorList>
            <consortium name="Tribolium Genome Sequencing Consortium"/>
            <person name="Richards S."/>
            <person name="Gibbs R.A."/>
            <person name="Weinstock G.M."/>
            <person name="Brown S.J."/>
            <person name="Denell R."/>
            <person name="Beeman R.W."/>
            <person name="Gibbs R."/>
            <person name="Beeman R.W."/>
            <person name="Brown S.J."/>
            <person name="Bucher G."/>
            <person name="Friedrich M."/>
            <person name="Grimmelikhuijzen C.J."/>
            <person name="Klingler M."/>
            <person name="Lorenzen M."/>
            <person name="Richards S."/>
            <person name="Roth S."/>
            <person name="Schroder R."/>
            <person name="Tautz D."/>
            <person name="Zdobnov E.M."/>
            <person name="Muzny D."/>
            <person name="Gibbs R.A."/>
            <person name="Weinstock G.M."/>
            <person name="Attaway T."/>
            <person name="Bell S."/>
            <person name="Buhay C.J."/>
            <person name="Chandrabose M.N."/>
            <person name="Chavez D."/>
            <person name="Clerk-Blankenburg K.P."/>
            <person name="Cree A."/>
            <person name="Dao M."/>
            <person name="Davis C."/>
            <person name="Chacko J."/>
            <person name="Dinh H."/>
            <person name="Dugan-Rocha S."/>
            <person name="Fowler G."/>
            <person name="Garner T.T."/>
            <person name="Garnes J."/>
            <person name="Gnirke A."/>
            <person name="Hawes A."/>
            <person name="Hernandez J."/>
            <person name="Hines S."/>
            <person name="Holder M."/>
            <person name="Hume J."/>
            <person name="Jhangiani S.N."/>
            <person name="Joshi V."/>
            <person name="Khan Z.M."/>
            <person name="Jackson L."/>
            <person name="Kovar C."/>
            <person name="Kowis A."/>
            <person name="Lee S."/>
            <person name="Lewis L.R."/>
            <person name="Margolis J."/>
            <person name="Morgan M."/>
            <person name="Nazareth L.V."/>
            <person name="Nguyen N."/>
            <person name="Okwuonu G."/>
            <person name="Parker D."/>
            <person name="Richards S."/>
            <person name="Ruiz S.J."/>
            <person name="Santibanez J."/>
            <person name="Savard J."/>
            <person name="Scherer S.E."/>
            <person name="Schneider B."/>
            <person name="Sodergren E."/>
            <person name="Tautz D."/>
            <person name="Vattahil S."/>
            <person name="Villasana D."/>
            <person name="White C.S."/>
            <person name="Wright R."/>
            <person name="Park Y."/>
            <person name="Beeman R.W."/>
            <person name="Lord J."/>
            <person name="Oppert B."/>
            <person name="Lorenzen M."/>
            <person name="Brown S."/>
            <person name="Wang L."/>
            <person name="Savard J."/>
            <person name="Tautz D."/>
            <person name="Richards S."/>
            <person name="Weinstock G."/>
            <person name="Gibbs R.A."/>
            <person name="Liu Y."/>
            <person name="Worley K."/>
            <person name="Weinstock G."/>
            <person name="Elsik C.G."/>
            <person name="Reese J.T."/>
            <person name="Elhaik E."/>
            <person name="Landan G."/>
            <person name="Graur D."/>
            <person name="Arensburger P."/>
            <person name="Atkinson P."/>
            <person name="Beeman R.W."/>
            <person name="Beidler J."/>
            <person name="Brown S.J."/>
            <person name="Demuth J.P."/>
            <person name="Drury D.W."/>
            <person name="Du Y.Z."/>
            <person name="Fujiwara H."/>
            <person name="Lorenzen M."/>
            <person name="Maselli V."/>
            <person name="Osanai M."/>
            <person name="Park Y."/>
            <person name="Robertson H.M."/>
            <person name="Tu Z."/>
            <person name="Wang J.J."/>
            <person name="Wang S."/>
            <person name="Richards S."/>
            <person name="Song H."/>
            <person name="Zhang L."/>
            <person name="Sodergren E."/>
            <person name="Werner D."/>
            <person name="Stanke M."/>
            <person name="Morgenstern B."/>
            <person name="Solovyev V."/>
            <person name="Kosarev P."/>
            <person name="Brown G."/>
            <person name="Chen H.C."/>
            <person name="Ermolaeva O."/>
            <person name="Hlavina W."/>
            <person name="Kapustin Y."/>
            <person name="Kiryutin B."/>
            <person name="Kitts P."/>
            <person name="Maglott D."/>
            <person name="Pruitt K."/>
            <person name="Sapojnikov V."/>
            <person name="Souvorov A."/>
            <person name="Mackey A.J."/>
            <person name="Waterhouse R.M."/>
            <person name="Wyder S."/>
            <person name="Zdobnov E.M."/>
            <person name="Zdobnov E.M."/>
            <person name="Wyder S."/>
            <person name="Kriventseva E.V."/>
            <person name="Kadowaki T."/>
            <person name="Bork P."/>
            <person name="Aranda M."/>
            <person name="Bao R."/>
            <person name="Beermann A."/>
            <person name="Berns N."/>
            <person name="Bolognesi R."/>
            <person name="Bonneton F."/>
            <person name="Bopp D."/>
            <person name="Brown S.J."/>
            <person name="Bucher G."/>
            <person name="Butts T."/>
            <person name="Chaumot A."/>
            <person name="Denell R.E."/>
            <person name="Ferrier D.E."/>
            <person name="Friedrich M."/>
            <person name="Gordon C.M."/>
            <person name="Jindra M."/>
            <person name="Klingler M."/>
            <person name="Lan Q."/>
            <person name="Lattorff H.M."/>
            <person name="Laudet V."/>
            <person name="von Levetsow C."/>
            <person name="Liu Z."/>
            <person name="Lutz R."/>
            <person name="Lynch J.A."/>
            <person name="da Fonseca R.N."/>
            <person name="Posnien N."/>
            <person name="Reuter R."/>
            <person name="Roth S."/>
            <person name="Savard J."/>
            <person name="Schinko J.B."/>
            <person name="Schmitt C."/>
            <person name="Schoppmeier M."/>
            <person name="Schroder R."/>
            <person name="Shippy T.D."/>
            <person name="Simonnet F."/>
            <person name="Marques-Souza H."/>
            <person name="Tautz D."/>
            <person name="Tomoyasu Y."/>
            <person name="Trauner J."/>
            <person name="Van der Zee M."/>
            <person name="Vervoort M."/>
            <person name="Wittkopp N."/>
            <person name="Wimmer E.A."/>
            <person name="Yang X."/>
            <person name="Jones A.K."/>
            <person name="Sattelle D.B."/>
            <person name="Ebert P.R."/>
            <person name="Nelson D."/>
            <person name="Scott J.G."/>
            <person name="Beeman R.W."/>
            <person name="Muthukrishnan S."/>
            <person name="Kramer K.J."/>
            <person name="Arakane Y."/>
            <person name="Beeman R.W."/>
            <person name="Zhu Q."/>
            <person name="Hogenkamp D."/>
            <person name="Dixit R."/>
            <person name="Oppert B."/>
            <person name="Jiang H."/>
            <person name="Zou Z."/>
            <person name="Marshall J."/>
            <person name="Elpidina E."/>
            <person name="Vinokurov K."/>
            <person name="Oppert C."/>
            <person name="Zou Z."/>
            <person name="Evans J."/>
            <person name="Lu Z."/>
            <person name="Zhao P."/>
            <person name="Sumathipala N."/>
            <person name="Altincicek B."/>
            <person name="Vilcinskas A."/>
            <person name="Williams M."/>
            <person name="Hultmark D."/>
            <person name="Hetru C."/>
            <person name="Jiang H."/>
            <person name="Grimmelikhuijzen C.J."/>
            <person name="Hauser F."/>
            <person name="Cazzamali G."/>
            <person name="Williamson M."/>
            <person name="Park Y."/>
            <person name="Li B."/>
            <person name="Tanaka Y."/>
            <person name="Predel R."/>
            <person name="Neupert S."/>
            <person name="Schachtner J."/>
            <person name="Verleyen P."/>
            <person name="Raible F."/>
            <person name="Bork P."/>
            <person name="Friedrich M."/>
            <person name="Walden K.K."/>
            <person name="Robertson H.M."/>
            <person name="Angeli S."/>
            <person name="Foret S."/>
            <person name="Bucher G."/>
            <person name="Schuetz S."/>
            <person name="Maleszka R."/>
            <person name="Wimmer E.A."/>
            <person name="Beeman R.W."/>
            <person name="Lorenzen M."/>
            <person name="Tomoyasu Y."/>
            <person name="Miller S.C."/>
            <person name="Grossmann D."/>
            <person name="Bucher G."/>
        </authorList>
    </citation>
    <scope>NUCLEOTIDE SEQUENCE [LARGE SCALE GENOMIC DNA]</scope>
    <source>
        <strain evidence="3 4">Georgia GA2</strain>
    </source>
</reference>
<gene>
    <name evidence="3" type="primary">AUGUSTUS-3.0.2_07078</name>
    <name evidence="3" type="ORF">TcasGA2_TC007078</name>
</gene>
<feature type="compositionally biased region" description="Basic residues" evidence="1">
    <location>
        <begin position="78"/>
        <end position="89"/>
    </location>
</feature>
<dbReference type="Proteomes" id="UP000007266">
    <property type="component" value="Linkage group 4"/>
</dbReference>
<dbReference type="EMBL" id="KQ971338">
    <property type="protein sequence ID" value="EFA01519.1"/>
    <property type="molecule type" value="Genomic_DNA"/>
</dbReference>
<proteinExistence type="predicted"/>
<dbReference type="HOGENOM" id="CLU_1290466_0_0_1"/>
<protein>
    <submittedName>
        <fullName evidence="3">Uncharacterized protein</fullName>
    </submittedName>
</protein>
<dbReference type="AlphaFoldDB" id="D2A1N5"/>
<evidence type="ECO:0000313" key="3">
    <source>
        <dbReference type="EMBL" id="EFA01519.1"/>
    </source>
</evidence>
<reference evidence="3 4" key="2">
    <citation type="journal article" date="2010" name="Nucleic Acids Res.">
        <title>BeetleBase in 2010: revisions to provide comprehensive genomic information for Tribolium castaneum.</title>
        <authorList>
            <person name="Kim H.S."/>
            <person name="Murphy T."/>
            <person name="Xia J."/>
            <person name="Caragea D."/>
            <person name="Park Y."/>
            <person name="Beeman R.W."/>
            <person name="Lorenzen M.D."/>
            <person name="Butcher S."/>
            <person name="Manak J.R."/>
            <person name="Brown S.J."/>
        </authorList>
    </citation>
    <scope>GENOME REANNOTATION</scope>
    <source>
        <strain evidence="3 4">Georgia GA2</strain>
    </source>
</reference>